<gene>
    <name evidence="3" type="ORF">SAMN05421630_11173</name>
</gene>
<dbReference type="KEGG" id="pmad:BAY61_26765"/>
<protein>
    <recommendedName>
        <fullName evidence="2">Anti-sigma factor antagonist</fullName>
    </recommendedName>
</protein>
<dbReference type="AlphaFoldDB" id="A0A222VVS5"/>
<dbReference type="InterPro" id="IPR003658">
    <property type="entry name" value="Anti-sigma_ant"/>
</dbReference>
<evidence type="ECO:0000313" key="3">
    <source>
        <dbReference type="EMBL" id="SDD68189.1"/>
    </source>
</evidence>
<dbReference type="NCBIfam" id="TIGR00377">
    <property type="entry name" value="ant_ant_sig"/>
    <property type="match status" value="1"/>
</dbReference>
<evidence type="ECO:0000256" key="2">
    <source>
        <dbReference type="RuleBase" id="RU003749"/>
    </source>
</evidence>
<dbReference type="PROSITE" id="PS50801">
    <property type="entry name" value="STAS"/>
    <property type="match status" value="1"/>
</dbReference>
<dbReference type="InterPro" id="IPR002645">
    <property type="entry name" value="STAS_dom"/>
</dbReference>
<accession>A0A222VVS5</accession>
<dbReference type="PANTHER" id="PTHR33495:SF2">
    <property type="entry name" value="ANTI-SIGMA FACTOR ANTAGONIST TM_1081-RELATED"/>
    <property type="match status" value="1"/>
</dbReference>
<dbReference type="OrthoDB" id="3556031at2"/>
<dbReference type="PANTHER" id="PTHR33495">
    <property type="entry name" value="ANTI-SIGMA FACTOR ANTAGONIST TM_1081-RELATED-RELATED"/>
    <property type="match status" value="1"/>
</dbReference>
<dbReference type="EMBL" id="FMZE01000011">
    <property type="protein sequence ID" value="SDD68189.1"/>
    <property type="molecule type" value="Genomic_DNA"/>
</dbReference>
<proteinExistence type="inferred from homology"/>
<dbReference type="GO" id="GO:0043856">
    <property type="term" value="F:anti-sigma factor antagonist activity"/>
    <property type="evidence" value="ECO:0007669"/>
    <property type="project" value="InterPro"/>
</dbReference>
<organism evidence="3 4">
    <name type="scientific">Prauserella marina</name>
    <dbReference type="NCBI Taxonomy" id="530584"/>
    <lineage>
        <taxon>Bacteria</taxon>
        <taxon>Bacillati</taxon>
        <taxon>Actinomycetota</taxon>
        <taxon>Actinomycetes</taxon>
        <taxon>Pseudonocardiales</taxon>
        <taxon>Pseudonocardiaceae</taxon>
        <taxon>Prauserella</taxon>
    </lineage>
</organism>
<dbReference type="SUPFAM" id="SSF52091">
    <property type="entry name" value="SpoIIaa-like"/>
    <property type="match status" value="1"/>
</dbReference>
<evidence type="ECO:0000313" key="4">
    <source>
        <dbReference type="Proteomes" id="UP000199494"/>
    </source>
</evidence>
<dbReference type="Pfam" id="PF01740">
    <property type="entry name" value="STAS"/>
    <property type="match status" value="1"/>
</dbReference>
<keyword evidence="4" id="KW-1185">Reference proteome</keyword>
<name>A0A222VVS5_9PSEU</name>
<dbReference type="InterPro" id="IPR036513">
    <property type="entry name" value="STAS_dom_sf"/>
</dbReference>
<dbReference type="STRING" id="530584.SAMN05421630_11173"/>
<dbReference type="Proteomes" id="UP000199494">
    <property type="component" value="Unassembled WGS sequence"/>
</dbReference>
<reference evidence="3 4" key="1">
    <citation type="submission" date="2016-10" db="EMBL/GenBank/DDBJ databases">
        <authorList>
            <person name="de Groot N.N."/>
        </authorList>
    </citation>
    <scope>NUCLEOTIDE SEQUENCE [LARGE SCALE GENOMIC DNA]</scope>
    <source>
        <strain evidence="3 4">CGMCC 4.5506</strain>
    </source>
</reference>
<dbReference type="RefSeq" id="WP_091809148.1">
    <property type="nucleotide sequence ID" value="NZ_CP016353.1"/>
</dbReference>
<dbReference type="Gene3D" id="3.30.750.24">
    <property type="entry name" value="STAS domain"/>
    <property type="match status" value="1"/>
</dbReference>
<comment type="similarity">
    <text evidence="1 2">Belongs to the anti-sigma-factor antagonist family.</text>
</comment>
<dbReference type="CDD" id="cd07043">
    <property type="entry name" value="STAS_anti-anti-sigma_factors"/>
    <property type="match status" value="1"/>
</dbReference>
<evidence type="ECO:0000256" key="1">
    <source>
        <dbReference type="ARBA" id="ARBA00009013"/>
    </source>
</evidence>
<sequence>MTDGHHDEFAADGNPPVRTTLTDGIGRVTLSGDIDHGVAPLLTAALDELISSGARSLVVDFAQLSFFDSACISALVRAHSSVTENGGTVRLVNVNRFAIRVLEISGLVPLFDIEPSGKS</sequence>